<dbReference type="PROSITE" id="PS51257">
    <property type="entry name" value="PROKAR_LIPOPROTEIN"/>
    <property type="match status" value="1"/>
</dbReference>
<accession>A0A7K3LNB9</accession>
<feature type="compositionally biased region" description="Low complexity" evidence="1">
    <location>
        <begin position="37"/>
        <end position="48"/>
    </location>
</feature>
<evidence type="ECO:0000313" key="5">
    <source>
        <dbReference type="Proteomes" id="UP000466307"/>
    </source>
</evidence>
<dbReference type="Pfam" id="PF13485">
    <property type="entry name" value="Peptidase_MA_2"/>
    <property type="match status" value="1"/>
</dbReference>
<evidence type="ECO:0000256" key="1">
    <source>
        <dbReference type="SAM" id="MobiDB-lite"/>
    </source>
</evidence>
<evidence type="ECO:0000313" key="4">
    <source>
        <dbReference type="EMBL" id="NDK89673.1"/>
    </source>
</evidence>
<feature type="region of interest" description="Disordered" evidence="1">
    <location>
        <begin position="28"/>
        <end position="48"/>
    </location>
</feature>
<comment type="caution">
    <text evidence="4">The sequence shown here is derived from an EMBL/GenBank/DDBJ whole genome shotgun (WGS) entry which is preliminary data.</text>
</comment>
<feature type="domain" description="Peptidase MA-like" evidence="3">
    <location>
        <begin position="334"/>
        <end position="469"/>
    </location>
</feature>
<keyword evidence="5" id="KW-1185">Reference proteome</keyword>
<protein>
    <recommendedName>
        <fullName evidence="3">Peptidase MA-like domain-containing protein</fullName>
    </recommendedName>
</protein>
<feature type="signal peptide" evidence="2">
    <location>
        <begin position="1"/>
        <end position="25"/>
    </location>
</feature>
<name>A0A7K3LNB9_9ACTN</name>
<keyword evidence="2" id="KW-0732">Signal</keyword>
<dbReference type="RefSeq" id="WP_157079557.1">
    <property type="nucleotide sequence ID" value="NZ_JAADZU010000021.1"/>
</dbReference>
<dbReference type="AlphaFoldDB" id="A0A7K3LNB9"/>
<dbReference type="EMBL" id="JAADZU010000021">
    <property type="protein sequence ID" value="NDK89673.1"/>
    <property type="molecule type" value="Genomic_DNA"/>
</dbReference>
<feature type="chain" id="PRO_5038928484" description="Peptidase MA-like domain-containing protein" evidence="2">
    <location>
        <begin position="26"/>
        <end position="473"/>
    </location>
</feature>
<evidence type="ECO:0000256" key="2">
    <source>
        <dbReference type="SAM" id="SignalP"/>
    </source>
</evidence>
<reference evidence="4 5" key="1">
    <citation type="submission" date="2020-01" db="EMBL/GenBank/DDBJ databases">
        <title>Investigation of new actinobacteria for the biodesulphurisation of diesel fuel.</title>
        <authorList>
            <person name="Athi Narayanan S.M."/>
        </authorList>
    </citation>
    <scope>NUCLEOTIDE SEQUENCE [LARGE SCALE GENOMIC DNA]</scope>
    <source>
        <strain evidence="4 5">213E</strain>
    </source>
</reference>
<evidence type="ECO:0000259" key="3">
    <source>
        <dbReference type="Pfam" id="PF13485"/>
    </source>
</evidence>
<sequence length="473" mass="49196">MRVDRSRAAVTVVTLAVTLAVGLTACGDTTGSGGAPSGSARSGSGSAAPTATNVYLQQRAQGVQALLDRLSHVLVEGREGALDVLIDEAASPAFRTSVQTAWAELSSAAPAPERAARLRMRTLRYQLAPTEEAETLVPAAVQERLDAQGSTDSWVAPVEMHFALGGARTPGIDEEEVVIASQVVVARYPDTTGTGDSWRLVGDASLVGEPSPPQQIWSFPGLAVQDVPTAGGTSVIASYPDTAALDRRVAGLLPGAVDAVSAFWGDDWARRAIVVTTATDEQFAGLAGAGHGVDGAAAATVYARVDVSQHVATGQRVILTPQAADLAAPTLGVVLRHELTHVATRSVTAAAAPMWLTEGVPEYVGRKGTHTRSADAAPDLAAAVRDGHTPTALPADDAFAVNSESARLAYQSAWSVAAFVADRFGEDRLKTLYTGVAASGDTARQDVAIRAALGIDRTQLVARWRAWLEAEMR</sequence>
<gene>
    <name evidence="4" type="ORF">GYA93_08790</name>
</gene>
<dbReference type="InterPro" id="IPR039568">
    <property type="entry name" value="Peptidase_MA-like_dom"/>
</dbReference>
<organism evidence="4 5">
    <name type="scientific">Gordonia desulfuricans</name>
    <dbReference type="NCBI Taxonomy" id="89051"/>
    <lineage>
        <taxon>Bacteria</taxon>
        <taxon>Bacillati</taxon>
        <taxon>Actinomycetota</taxon>
        <taxon>Actinomycetes</taxon>
        <taxon>Mycobacteriales</taxon>
        <taxon>Gordoniaceae</taxon>
        <taxon>Gordonia</taxon>
    </lineage>
</organism>
<dbReference type="Proteomes" id="UP000466307">
    <property type="component" value="Unassembled WGS sequence"/>
</dbReference>
<proteinExistence type="predicted"/>